<evidence type="ECO:0000313" key="8">
    <source>
        <dbReference type="EMBL" id="CCA17658.1"/>
    </source>
</evidence>
<organism evidence="8">
    <name type="scientific">Albugo laibachii Nc14</name>
    <dbReference type="NCBI Taxonomy" id="890382"/>
    <lineage>
        <taxon>Eukaryota</taxon>
        <taxon>Sar</taxon>
        <taxon>Stramenopiles</taxon>
        <taxon>Oomycota</taxon>
        <taxon>Peronosporomycetes</taxon>
        <taxon>Albuginales</taxon>
        <taxon>Albuginaceae</taxon>
        <taxon>Albugo</taxon>
    </lineage>
</organism>
<dbReference type="HOGENOM" id="CLU_523182_0_0_1"/>
<dbReference type="EMBL" id="FR824083">
    <property type="protein sequence ID" value="CCA17658.1"/>
    <property type="molecule type" value="Genomic_DNA"/>
</dbReference>
<dbReference type="PANTHER" id="PTHR10809">
    <property type="entry name" value="VESICLE-ASSOCIATED MEMBRANE PROTEIN-ASSOCIATED PROTEIN"/>
    <property type="match status" value="1"/>
</dbReference>
<dbReference type="PROSITE" id="PS50202">
    <property type="entry name" value="MSP"/>
    <property type="match status" value="2"/>
</dbReference>
<protein>
    <submittedName>
        <fullName evidence="8">AlNc14C38G3312 protein</fullName>
    </submittedName>
</protein>
<name>F0W946_9STRA</name>
<dbReference type="InterPro" id="IPR013783">
    <property type="entry name" value="Ig-like_fold"/>
</dbReference>
<evidence type="ECO:0000256" key="3">
    <source>
        <dbReference type="ARBA" id="ARBA00022692"/>
    </source>
</evidence>
<dbReference type="PANTHER" id="PTHR10809:SF6">
    <property type="entry name" value="AT11025P-RELATED"/>
    <property type="match status" value="1"/>
</dbReference>
<gene>
    <name evidence="8" type="primary">AlNc14C38G3312</name>
    <name evidence="8" type="ORF">ALNC14_038010</name>
</gene>
<evidence type="ECO:0000256" key="5">
    <source>
        <dbReference type="ARBA" id="ARBA00023136"/>
    </source>
</evidence>
<dbReference type="InterPro" id="IPR016763">
    <property type="entry name" value="VAP"/>
</dbReference>
<feature type="domain" description="MSP" evidence="7">
    <location>
        <begin position="65"/>
        <end position="205"/>
    </location>
</feature>
<dbReference type="SUPFAM" id="SSF49354">
    <property type="entry name" value="PapD-like"/>
    <property type="match status" value="2"/>
</dbReference>
<dbReference type="InterPro" id="IPR000535">
    <property type="entry name" value="MSP_dom"/>
</dbReference>
<comment type="subcellular location">
    <subcellularLocation>
        <location evidence="1">Membrane</location>
        <topology evidence="1">Single-pass type IV membrane protein</topology>
    </subcellularLocation>
</comment>
<keyword evidence="4" id="KW-1133">Transmembrane helix</keyword>
<evidence type="ECO:0000256" key="6">
    <source>
        <dbReference type="SAM" id="MobiDB-lite"/>
    </source>
</evidence>
<feature type="region of interest" description="Disordered" evidence="6">
    <location>
        <begin position="478"/>
        <end position="521"/>
    </location>
</feature>
<sequence length="521" mass="59316">MIVNWKDYCFFASVFSSNANSADIVINRNKDAKCEIKIKNTESLNIEPEMLTGNIISASVAINSSLLVEPAETITFALPASRLSHNSNETRLIRSAISLTNTSFNKILIAKVQTTSVKSFTVFPSVTIIRPGESQWMIITALAYEVDRLLSMTSQAKWNQKPKRFLFQTVELTDIEPFHFDSPADCWRQCPKECVKSCQLLCHYIVGDTNQYQALSDSQMNEMMAKDHSEPFIRPPSFDPKVSFQSNNDPEDSPIQLLENGKAQDLVEGRDSEFSSARDGLEQLVIEDPPSYRIFPSDWLVFGVTSNFQSEVERAGLIDYIIPLEARVDGENILSSAHLRISNESSHHYIAFKIRTTNHLGYYVKPSKGFIAPKENKTVQLQLVQRDDSVFDPGRRESMDRFQVSIIYLRENEINFEAVMEPTNRKEEKRLRREMMRVWNTVSSSDPEKSVLRCQILQMFSKEKISKHLRLQKSLTCKSINPHTNPSSDQVASLPSRPYSQYTQSSGQISEPFTPLTSSEY</sequence>
<reference evidence="8" key="1">
    <citation type="journal article" date="2011" name="PLoS Biol.">
        <title>Gene gain and loss during evolution of obligate parasitism in the white rust pathogen of Arabidopsis thaliana.</title>
        <authorList>
            <person name="Kemen E."/>
            <person name="Gardiner A."/>
            <person name="Schultz-Larsen T."/>
            <person name="Kemen A.C."/>
            <person name="Balmuth A.L."/>
            <person name="Robert-Seilaniantz A."/>
            <person name="Bailey K."/>
            <person name="Holub E."/>
            <person name="Studholme D.J."/>
            <person name="Maclean D."/>
            <person name="Jones J.D."/>
        </authorList>
    </citation>
    <scope>NUCLEOTIDE SEQUENCE</scope>
</reference>
<dbReference type="InterPro" id="IPR008962">
    <property type="entry name" value="PapD-like_sf"/>
</dbReference>
<dbReference type="GO" id="GO:0005789">
    <property type="term" value="C:endoplasmic reticulum membrane"/>
    <property type="evidence" value="ECO:0007669"/>
    <property type="project" value="InterPro"/>
</dbReference>
<reference evidence="8" key="2">
    <citation type="submission" date="2011-02" db="EMBL/GenBank/DDBJ databases">
        <authorList>
            <person name="MacLean D."/>
        </authorList>
    </citation>
    <scope>NUCLEOTIDE SEQUENCE</scope>
</reference>
<keyword evidence="5" id="KW-0472">Membrane</keyword>
<accession>F0W946</accession>
<comment type="similarity">
    <text evidence="2">Belongs to the VAMP-associated protein (VAP) (TC 9.B.17) family.</text>
</comment>
<evidence type="ECO:0000259" key="7">
    <source>
        <dbReference type="PROSITE" id="PS50202"/>
    </source>
</evidence>
<proteinExistence type="inferred from homology"/>
<dbReference type="Pfam" id="PF00635">
    <property type="entry name" value="Motile_Sperm"/>
    <property type="match status" value="2"/>
</dbReference>
<dbReference type="Gene3D" id="2.60.40.10">
    <property type="entry name" value="Immunoglobulins"/>
    <property type="match status" value="2"/>
</dbReference>
<evidence type="ECO:0000256" key="1">
    <source>
        <dbReference type="ARBA" id="ARBA00004211"/>
    </source>
</evidence>
<dbReference type="GO" id="GO:0061817">
    <property type="term" value="P:endoplasmic reticulum-plasma membrane tethering"/>
    <property type="evidence" value="ECO:0007669"/>
    <property type="project" value="TreeGrafter"/>
</dbReference>
<dbReference type="GO" id="GO:0090158">
    <property type="term" value="P:endoplasmic reticulum membrane organization"/>
    <property type="evidence" value="ECO:0007669"/>
    <property type="project" value="TreeGrafter"/>
</dbReference>
<evidence type="ECO:0000256" key="4">
    <source>
        <dbReference type="ARBA" id="ARBA00022989"/>
    </source>
</evidence>
<dbReference type="GO" id="GO:0005886">
    <property type="term" value="C:plasma membrane"/>
    <property type="evidence" value="ECO:0007669"/>
    <property type="project" value="TreeGrafter"/>
</dbReference>
<dbReference type="AlphaFoldDB" id="F0W946"/>
<evidence type="ECO:0000256" key="2">
    <source>
        <dbReference type="ARBA" id="ARBA00008932"/>
    </source>
</evidence>
<keyword evidence="3" id="KW-0812">Transmembrane</keyword>
<dbReference type="GO" id="GO:0033149">
    <property type="term" value="F:FFAT motif binding"/>
    <property type="evidence" value="ECO:0007669"/>
    <property type="project" value="TreeGrafter"/>
</dbReference>
<feature type="domain" description="MSP" evidence="7">
    <location>
        <begin position="291"/>
        <end position="457"/>
    </location>
</feature>